<dbReference type="AlphaFoldDB" id="A0A3N0E551"/>
<organism evidence="3 4">
    <name type="scientific">Sinomicrobium pectinilyticum</name>
    <dbReference type="NCBI Taxonomy" id="1084421"/>
    <lineage>
        <taxon>Bacteria</taxon>
        <taxon>Pseudomonadati</taxon>
        <taxon>Bacteroidota</taxon>
        <taxon>Flavobacteriia</taxon>
        <taxon>Flavobacteriales</taxon>
        <taxon>Flavobacteriaceae</taxon>
        <taxon>Sinomicrobium</taxon>
    </lineage>
</organism>
<feature type="region of interest" description="Disordered" evidence="1">
    <location>
        <begin position="30"/>
        <end position="49"/>
    </location>
</feature>
<comment type="caution">
    <text evidence="3">The sequence shown here is derived from an EMBL/GenBank/DDBJ whole genome shotgun (WGS) entry which is preliminary data.</text>
</comment>
<dbReference type="EMBL" id="RJTM01000108">
    <property type="protein sequence ID" value="RNL82948.1"/>
    <property type="molecule type" value="Genomic_DNA"/>
</dbReference>
<accession>A0A3N0E551</accession>
<dbReference type="Proteomes" id="UP000267469">
    <property type="component" value="Unassembled WGS sequence"/>
</dbReference>
<name>A0A3N0E551_SINP1</name>
<protein>
    <submittedName>
        <fullName evidence="3">DUF3347 domain-containing protein</fullName>
    </submittedName>
</protein>
<dbReference type="InterPro" id="IPR021782">
    <property type="entry name" value="DUF3347"/>
</dbReference>
<dbReference type="Pfam" id="PF11827">
    <property type="entry name" value="DUF3347"/>
    <property type="match status" value="1"/>
</dbReference>
<evidence type="ECO:0000313" key="3">
    <source>
        <dbReference type="EMBL" id="RNL82948.1"/>
    </source>
</evidence>
<feature type="domain" description="DUF3347" evidence="2">
    <location>
        <begin position="66"/>
        <end position="136"/>
    </location>
</feature>
<reference evidence="3 4" key="1">
    <citation type="submission" date="2018-10" db="EMBL/GenBank/DDBJ databases">
        <title>Sinomicrobium pectinilyticum sp. nov., a pectinase-producing bacterium isolated from alkaline and saline soil, and emended description of the genus Sinomicrobium.</title>
        <authorList>
            <person name="Cheng B."/>
            <person name="Li C."/>
            <person name="Lai Q."/>
            <person name="Du M."/>
            <person name="Shao Z."/>
            <person name="Xu P."/>
            <person name="Yang C."/>
        </authorList>
    </citation>
    <scope>NUCLEOTIDE SEQUENCE [LARGE SCALE GENOMIC DNA]</scope>
    <source>
        <strain evidence="3 4">5DNS001</strain>
    </source>
</reference>
<gene>
    <name evidence="3" type="ORF">ED312_16195</name>
</gene>
<dbReference type="RefSeq" id="WP_123217064.1">
    <property type="nucleotide sequence ID" value="NZ_RJTM01000108.1"/>
</dbReference>
<dbReference type="PROSITE" id="PS51257">
    <property type="entry name" value="PROKAR_LIPOPROTEIN"/>
    <property type="match status" value="1"/>
</dbReference>
<evidence type="ECO:0000313" key="4">
    <source>
        <dbReference type="Proteomes" id="UP000267469"/>
    </source>
</evidence>
<dbReference type="OrthoDB" id="5513217at2"/>
<evidence type="ECO:0000259" key="2">
    <source>
        <dbReference type="Pfam" id="PF11827"/>
    </source>
</evidence>
<proteinExistence type="predicted"/>
<sequence>MKNRLVIAMLALATVTGMYSCKQEKKETVKTVEEKHEDHSGHKENTHHEEMVGDLSFKDNKIANAYSHYIHVKTALVHTDAKEAKNGAGMLVKALSKVENAGKATDFAKEIEGTDDVEKQRKAFYGLSEVFTSLIDGQIASGTVYKQFCPMAFDFEGAYWLSSEEEIRNPYFGDKMLKCGEVKARLN</sequence>
<keyword evidence="4" id="KW-1185">Reference proteome</keyword>
<evidence type="ECO:0000256" key="1">
    <source>
        <dbReference type="SAM" id="MobiDB-lite"/>
    </source>
</evidence>